<organism evidence="1">
    <name type="scientific">Tetraodon nigroviridis</name>
    <name type="common">Spotted green pufferfish</name>
    <name type="synonym">Chelonodon nigroviridis</name>
    <dbReference type="NCBI Taxonomy" id="99883"/>
    <lineage>
        <taxon>Eukaryota</taxon>
        <taxon>Metazoa</taxon>
        <taxon>Chordata</taxon>
        <taxon>Craniata</taxon>
        <taxon>Vertebrata</taxon>
        <taxon>Euteleostomi</taxon>
        <taxon>Actinopterygii</taxon>
        <taxon>Neopterygii</taxon>
        <taxon>Teleostei</taxon>
        <taxon>Neoteleostei</taxon>
        <taxon>Acanthomorphata</taxon>
        <taxon>Eupercaria</taxon>
        <taxon>Tetraodontiformes</taxon>
        <taxon>Tetradontoidea</taxon>
        <taxon>Tetraodontidae</taxon>
        <taxon>Tetraodon</taxon>
    </lineage>
</organism>
<protein>
    <submittedName>
        <fullName evidence="1">(spotted green pufferfish) hypothetical protein</fullName>
    </submittedName>
</protein>
<gene>
    <name evidence="1" type="ORF">GSTENG00002427001</name>
</gene>
<reference evidence="1" key="2">
    <citation type="submission" date="2004-02" db="EMBL/GenBank/DDBJ databases">
        <authorList>
            <consortium name="Genoscope"/>
            <consortium name="Whitehead Institute Centre for Genome Research"/>
        </authorList>
    </citation>
    <scope>NUCLEOTIDE SEQUENCE</scope>
</reference>
<dbReference type="KEGG" id="tng:GSTEN00002427G001"/>
<name>Q4TE56_TETNG</name>
<proteinExistence type="predicted"/>
<sequence>VARNHSQNALQADEGGAPHLRAYRCYKVKSYIREVNRRFRNVRSMKDHGRQVKWPTPPKVLRKFEEALRSIYSRY</sequence>
<reference evidence="1" key="1">
    <citation type="journal article" date="2004" name="Nature">
        <title>Genome duplication in the teleost fish Tetraodon nigroviridis reveals the early vertebrate proto-karyotype.</title>
        <authorList>
            <person name="Jaillon O."/>
            <person name="Aury J.-M."/>
            <person name="Brunet F."/>
            <person name="Petit J.-L."/>
            <person name="Stange-Thomann N."/>
            <person name="Mauceli E."/>
            <person name="Bouneau L."/>
            <person name="Fischer C."/>
            <person name="Ozouf-Costaz C."/>
            <person name="Bernot A."/>
            <person name="Nicaud S."/>
            <person name="Jaffe D."/>
            <person name="Fisher S."/>
            <person name="Lutfalla G."/>
            <person name="Dossat C."/>
            <person name="Segurens B."/>
            <person name="Dasilva C."/>
            <person name="Salanoubat M."/>
            <person name="Levy M."/>
            <person name="Boudet N."/>
            <person name="Castellano S."/>
            <person name="Anthouard V."/>
            <person name="Jubin C."/>
            <person name="Castelli V."/>
            <person name="Katinka M."/>
            <person name="Vacherie B."/>
            <person name="Biemont C."/>
            <person name="Skalli Z."/>
            <person name="Cattolico L."/>
            <person name="Poulain J."/>
            <person name="De Berardinis V."/>
            <person name="Cruaud C."/>
            <person name="Duprat S."/>
            <person name="Brottier P."/>
            <person name="Coutanceau J.-P."/>
            <person name="Gouzy J."/>
            <person name="Parra G."/>
            <person name="Lardier G."/>
            <person name="Chapple C."/>
            <person name="McKernan K.J."/>
            <person name="McEwan P."/>
            <person name="Bosak S."/>
            <person name="Kellis M."/>
            <person name="Volff J.-N."/>
            <person name="Guigo R."/>
            <person name="Zody M.C."/>
            <person name="Mesirov J."/>
            <person name="Lindblad-Toh K."/>
            <person name="Birren B."/>
            <person name="Nusbaum C."/>
            <person name="Kahn D."/>
            <person name="Robinson-Rechavi M."/>
            <person name="Laudet V."/>
            <person name="Schachter V."/>
            <person name="Quetier F."/>
            <person name="Saurin W."/>
            <person name="Scarpelli C."/>
            <person name="Wincker P."/>
            <person name="Lander E.S."/>
            <person name="Weissenbach J."/>
            <person name="Roest Crollius H."/>
        </authorList>
    </citation>
    <scope>NUCLEOTIDE SEQUENCE [LARGE SCALE GENOMIC DNA]</scope>
</reference>
<feature type="non-terminal residue" evidence="1">
    <location>
        <position position="1"/>
    </location>
</feature>
<dbReference type="AlphaFoldDB" id="Q4TE56"/>
<accession>Q4TE56</accession>
<dbReference type="OrthoDB" id="8893226at2759"/>
<evidence type="ECO:0000313" key="1">
    <source>
        <dbReference type="EMBL" id="CAF88826.1"/>
    </source>
</evidence>
<comment type="caution">
    <text evidence="1">The sequence shown here is derived from an EMBL/GenBank/DDBJ whole genome shotgun (WGS) entry which is preliminary data.</text>
</comment>
<feature type="non-terminal residue" evidence="1">
    <location>
        <position position="75"/>
    </location>
</feature>
<dbReference type="EMBL" id="CAAE01005689">
    <property type="protein sequence ID" value="CAF88826.1"/>
    <property type="molecule type" value="Genomic_DNA"/>
</dbReference>